<dbReference type="PROSITE" id="PS51225">
    <property type="entry name" value="MARVEL"/>
    <property type="match status" value="1"/>
</dbReference>
<dbReference type="PANTHER" id="PTHR22776:SF9">
    <property type="entry name" value="PLASMOLIPIN"/>
    <property type="match status" value="1"/>
</dbReference>
<evidence type="ECO:0000256" key="12">
    <source>
        <dbReference type="SAM" id="Phobius"/>
    </source>
</evidence>
<dbReference type="InterPro" id="IPR050578">
    <property type="entry name" value="MARVEL-CKLF_proteins"/>
</dbReference>
<comment type="subunit">
    <text evidence="2">Forms oligomers.</text>
</comment>
<dbReference type="AlphaFoldDB" id="A0A8C1J077"/>
<keyword evidence="4 11" id="KW-0812">Transmembrane</keyword>
<dbReference type="GO" id="GO:0019911">
    <property type="term" value="F:structural constituent of myelin sheath"/>
    <property type="evidence" value="ECO:0007669"/>
    <property type="project" value="TreeGrafter"/>
</dbReference>
<evidence type="ECO:0000256" key="1">
    <source>
        <dbReference type="ARBA" id="ARBA00004424"/>
    </source>
</evidence>
<protein>
    <recommendedName>
        <fullName evidence="9">Plasmolipin</fullName>
    </recommendedName>
    <alternativeName>
        <fullName evidence="10">Plasma membrane proteolipid</fullName>
    </alternativeName>
</protein>
<evidence type="ECO:0000256" key="9">
    <source>
        <dbReference type="ARBA" id="ARBA00050024"/>
    </source>
</evidence>
<feature type="transmembrane region" description="Helical" evidence="12">
    <location>
        <begin position="100"/>
        <end position="120"/>
    </location>
</feature>
<feature type="domain" description="MARVEL" evidence="13">
    <location>
        <begin position="31"/>
        <end position="162"/>
    </location>
</feature>
<evidence type="ECO:0000259" key="13">
    <source>
        <dbReference type="PROSITE" id="PS51225"/>
    </source>
</evidence>
<evidence type="ECO:0000256" key="4">
    <source>
        <dbReference type="ARBA" id="ARBA00022692"/>
    </source>
</evidence>
<keyword evidence="6 11" id="KW-0472">Membrane</keyword>
<evidence type="ECO:0000256" key="8">
    <source>
        <dbReference type="ARBA" id="ARBA00049979"/>
    </source>
</evidence>
<dbReference type="PANTHER" id="PTHR22776">
    <property type="entry name" value="MARVEL-CONTAINING POTENTIAL LIPID RAFT-ASSOCIATED PROTEIN"/>
    <property type="match status" value="1"/>
</dbReference>
<keyword evidence="3" id="KW-1003">Cell membrane</keyword>
<reference evidence="14" key="2">
    <citation type="submission" date="2025-09" db="UniProtKB">
        <authorList>
            <consortium name="Ensembl"/>
        </authorList>
    </citation>
    <scope>IDENTIFICATION</scope>
</reference>
<dbReference type="Pfam" id="PF01284">
    <property type="entry name" value="MARVEL"/>
    <property type="match status" value="1"/>
</dbReference>
<evidence type="ECO:0000256" key="6">
    <source>
        <dbReference type="ARBA" id="ARBA00023136"/>
    </source>
</evidence>
<keyword evidence="5 12" id="KW-1133">Transmembrane helix</keyword>
<feature type="transmembrane region" description="Helical" evidence="12">
    <location>
        <begin position="35"/>
        <end position="54"/>
    </location>
</feature>
<evidence type="ECO:0000256" key="7">
    <source>
        <dbReference type="ARBA" id="ARBA00034721"/>
    </source>
</evidence>
<comment type="similarity">
    <text evidence="7">Belongs to the MAL family.</text>
</comment>
<accession>A0A8C1J077</accession>
<evidence type="ECO:0000313" key="15">
    <source>
        <dbReference type="Proteomes" id="UP000694427"/>
    </source>
</evidence>
<evidence type="ECO:0000256" key="2">
    <source>
        <dbReference type="ARBA" id="ARBA00011815"/>
    </source>
</evidence>
<dbReference type="GO" id="GO:0043209">
    <property type="term" value="C:myelin sheath"/>
    <property type="evidence" value="ECO:0007669"/>
    <property type="project" value="UniProtKB-SubCell"/>
</dbReference>
<evidence type="ECO:0000256" key="10">
    <source>
        <dbReference type="ARBA" id="ARBA00050050"/>
    </source>
</evidence>
<proteinExistence type="inferred from homology"/>
<dbReference type="PRINTS" id="PR01884">
    <property type="entry name" value="MALPROTEIN"/>
</dbReference>
<dbReference type="Ensembl" id="ENSCCRT00010027856.1">
    <property type="protein sequence ID" value="ENSCCRP00010025384.1"/>
    <property type="gene ID" value="ENSCCRG00010010936.1"/>
</dbReference>
<comment type="subcellular location">
    <subcellularLocation>
        <location evidence="1">Apical cell membrane</location>
        <topology evidence="1">Multi-pass membrane protein</topology>
    </subcellularLocation>
    <subcellularLocation>
        <location evidence="8">Myelin membrane</location>
        <topology evidence="8">Multi-pass membrane protein</topology>
    </subcellularLocation>
</comment>
<reference evidence="14" key="1">
    <citation type="submission" date="2025-08" db="UniProtKB">
        <authorList>
            <consortium name="Ensembl"/>
        </authorList>
    </citation>
    <scope>IDENTIFICATION</scope>
</reference>
<dbReference type="InterPro" id="IPR008253">
    <property type="entry name" value="Marvel"/>
</dbReference>
<evidence type="ECO:0000313" key="14">
    <source>
        <dbReference type="Ensembl" id="ENSCCRP00010025384.1"/>
    </source>
</evidence>
<feature type="transmembrane region" description="Helical" evidence="12">
    <location>
        <begin position="66"/>
        <end position="88"/>
    </location>
</feature>
<sequence>MADFPAKVSTQTSSNEPQRSYGILAKVDVDFIKSIPGILLLAEILVGLLVWALIASTNYASNPAYGWVMFVSVTLWLLSIALFVVLLLRFYQSLPSMPWPLVLMVFYVVAAVLYITAFLADAVSVPSNESIWHGHLGASANPATITRILLSHFNWDKEKLMERYFDGNLDKLFSECHVINPSKKSRTRLMNTRSSAQDMPCQICYLNYPNSVSAPQPNRFRCLWLIHSHGCCADSLLAGTHRICARHSQSFAHSLSLECSLLDILAILIILSANKKCSTLSSI</sequence>
<dbReference type="InterPro" id="IPR013295">
    <property type="entry name" value="MAL"/>
</dbReference>
<dbReference type="GO" id="GO:0016324">
    <property type="term" value="C:apical plasma membrane"/>
    <property type="evidence" value="ECO:0007669"/>
    <property type="project" value="UniProtKB-SubCell"/>
</dbReference>
<evidence type="ECO:0000256" key="11">
    <source>
        <dbReference type="PROSITE-ProRule" id="PRU00581"/>
    </source>
</evidence>
<name>A0A8C1J077_CYPCA</name>
<dbReference type="Proteomes" id="UP000694427">
    <property type="component" value="Unplaced"/>
</dbReference>
<evidence type="ECO:0000256" key="5">
    <source>
        <dbReference type="ARBA" id="ARBA00022989"/>
    </source>
</evidence>
<dbReference type="GO" id="GO:0042552">
    <property type="term" value="P:myelination"/>
    <property type="evidence" value="ECO:0007669"/>
    <property type="project" value="TreeGrafter"/>
</dbReference>
<keyword evidence="15" id="KW-1185">Reference proteome</keyword>
<dbReference type="InterPro" id="IPR048962">
    <property type="entry name" value="ARIH1-like_UBL"/>
</dbReference>
<dbReference type="Pfam" id="PF21235">
    <property type="entry name" value="UBA_ARI1"/>
    <property type="match status" value="1"/>
</dbReference>
<organism evidence="14 15">
    <name type="scientific">Cyprinus carpio</name>
    <name type="common">Common carp</name>
    <dbReference type="NCBI Taxonomy" id="7962"/>
    <lineage>
        <taxon>Eukaryota</taxon>
        <taxon>Metazoa</taxon>
        <taxon>Chordata</taxon>
        <taxon>Craniata</taxon>
        <taxon>Vertebrata</taxon>
        <taxon>Euteleostomi</taxon>
        <taxon>Actinopterygii</taxon>
        <taxon>Neopterygii</taxon>
        <taxon>Teleostei</taxon>
        <taxon>Ostariophysi</taxon>
        <taxon>Cypriniformes</taxon>
        <taxon>Cyprinidae</taxon>
        <taxon>Cyprininae</taxon>
        <taxon>Cyprinus</taxon>
    </lineage>
</organism>
<evidence type="ECO:0000256" key="3">
    <source>
        <dbReference type="ARBA" id="ARBA00022475"/>
    </source>
</evidence>